<dbReference type="AlphaFoldDB" id="A0A9W9FFT8"/>
<gene>
    <name evidence="1" type="ORF">N7532_006441</name>
</gene>
<accession>A0A9W9FFT8</accession>
<dbReference type="Gene3D" id="3.40.710.10">
    <property type="entry name" value="DD-peptidase/beta-lactamase superfamily"/>
    <property type="match status" value="1"/>
</dbReference>
<dbReference type="Proteomes" id="UP001149074">
    <property type="component" value="Unassembled WGS sequence"/>
</dbReference>
<name>A0A9W9FFT8_9EURO</name>
<protein>
    <submittedName>
        <fullName evidence="1">Beta-lactamase/transpeptidase-like protein</fullName>
    </submittedName>
</protein>
<dbReference type="GeneID" id="81357914"/>
<dbReference type="SUPFAM" id="SSF56601">
    <property type="entry name" value="beta-lactamase/transpeptidase-like"/>
    <property type="match status" value="1"/>
</dbReference>
<reference evidence="1" key="2">
    <citation type="journal article" date="2023" name="IMA Fungus">
        <title>Comparative genomic study of the Penicillium genus elucidates a diverse pangenome and 15 lateral gene transfer events.</title>
        <authorList>
            <person name="Petersen C."/>
            <person name="Sorensen T."/>
            <person name="Nielsen M.R."/>
            <person name="Sondergaard T.E."/>
            <person name="Sorensen J.L."/>
            <person name="Fitzpatrick D.A."/>
            <person name="Frisvad J.C."/>
            <person name="Nielsen K.L."/>
        </authorList>
    </citation>
    <scope>NUCLEOTIDE SEQUENCE</scope>
    <source>
        <strain evidence="1">IBT 30761</strain>
    </source>
</reference>
<dbReference type="EMBL" id="JAPQKI010000005">
    <property type="protein sequence ID" value="KAJ5099440.1"/>
    <property type="molecule type" value="Genomic_DNA"/>
</dbReference>
<sequence length="256" mass="28155">MKTPLPFQEGEGWEYGLQKHVFQPRGIKEMSMIPSHEVRKKLTFMNNRGPDGTLGPRDHSLRAPLIVDLDNEADVGRIFNSGGAGIFAKPQEYCSEYPENFIKRHPLTLVSEILAVLLNDGTCPKTGSQLLRGETVKEMFTNQIPQFPSYSRQGIPAAKPDLTNPIPEMYAVSGDPPQGWGLMFMLGNGGATGRSTGTAHWAGLPNLWWWAGREKGVAGMVCTQILPFKDVNVLGLWVAVESEVYKALGDGSRITT</sequence>
<evidence type="ECO:0000313" key="1">
    <source>
        <dbReference type="EMBL" id="KAJ5099440.1"/>
    </source>
</evidence>
<evidence type="ECO:0000313" key="2">
    <source>
        <dbReference type="Proteomes" id="UP001149074"/>
    </source>
</evidence>
<dbReference type="PANTHER" id="PTHR43283:SF3">
    <property type="entry name" value="BETA-LACTAMASE FAMILY PROTEIN (AFU_ORTHOLOGUE AFUA_5G07500)"/>
    <property type="match status" value="1"/>
</dbReference>
<keyword evidence="2" id="KW-1185">Reference proteome</keyword>
<organism evidence="1 2">
    <name type="scientific">Penicillium argentinense</name>
    <dbReference type="NCBI Taxonomy" id="1131581"/>
    <lineage>
        <taxon>Eukaryota</taxon>
        <taxon>Fungi</taxon>
        <taxon>Dikarya</taxon>
        <taxon>Ascomycota</taxon>
        <taxon>Pezizomycotina</taxon>
        <taxon>Eurotiomycetes</taxon>
        <taxon>Eurotiomycetidae</taxon>
        <taxon>Eurotiales</taxon>
        <taxon>Aspergillaceae</taxon>
        <taxon>Penicillium</taxon>
    </lineage>
</organism>
<reference evidence="1" key="1">
    <citation type="submission" date="2022-11" db="EMBL/GenBank/DDBJ databases">
        <authorList>
            <person name="Petersen C."/>
        </authorList>
    </citation>
    <scope>NUCLEOTIDE SEQUENCE</scope>
    <source>
        <strain evidence="1">IBT 30761</strain>
    </source>
</reference>
<dbReference type="PANTHER" id="PTHR43283">
    <property type="entry name" value="BETA-LACTAMASE-RELATED"/>
    <property type="match status" value="1"/>
</dbReference>
<dbReference type="OrthoDB" id="428260at2759"/>
<dbReference type="RefSeq" id="XP_056475094.1">
    <property type="nucleotide sequence ID" value="XM_056618935.1"/>
</dbReference>
<comment type="caution">
    <text evidence="1">The sequence shown here is derived from an EMBL/GenBank/DDBJ whole genome shotgun (WGS) entry which is preliminary data.</text>
</comment>
<proteinExistence type="predicted"/>
<dbReference type="InterPro" id="IPR050789">
    <property type="entry name" value="Diverse_Enzym_Activities"/>
</dbReference>
<dbReference type="InterPro" id="IPR012338">
    <property type="entry name" value="Beta-lactam/transpept-like"/>
</dbReference>